<protein>
    <recommendedName>
        <fullName evidence="9">DNA 3'-5' helicase</fullName>
        <ecNumber evidence="9">5.6.2.4</ecNumber>
    </recommendedName>
</protein>
<evidence type="ECO:0000256" key="5">
    <source>
        <dbReference type="ARBA" id="ARBA00022840"/>
    </source>
</evidence>
<dbReference type="Gene3D" id="1.10.486.10">
    <property type="entry name" value="PCRA, domain 4"/>
    <property type="match status" value="2"/>
</dbReference>
<keyword evidence="2 11" id="KW-0547">Nucleotide-binding</keyword>
<dbReference type="EC" id="5.6.2.4" evidence="9"/>
<evidence type="ECO:0000313" key="15">
    <source>
        <dbReference type="EMBL" id="TVZ02077.1"/>
    </source>
</evidence>
<reference evidence="15 16" key="1">
    <citation type="submission" date="2018-11" db="EMBL/GenBank/DDBJ databases">
        <title>Trebonia kvetii gen.nov., sp.nov., a novel acidophilic actinobacterium, and proposal of the new actinobacterial family Treboniaceae fam. nov.</title>
        <authorList>
            <person name="Rapoport D."/>
            <person name="Sagova-Mareckova M."/>
            <person name="Sedlacek I."/>
            <person name="Provaznik J."/>
            <person name="Kralova S."/>
            <person name="Pavlinic D."/>
            <person name="Benes V."/>
            <person name="Kopecky J."/>
        </authorList>
    </citation>
    <scope>NUCLEOTIDE SEQUENCE [LARGE SCALE GENOMIC DNA]</scope>
    <source>
        <strain evidence="15 16">15Tr583</strain>
    </source>
</reference>
<evidence type="ECO:0000259" key="14">
    <source>
        <dbReference type="PROSITE" id="PS51217"/>
    </source>
</evidence>
<comment type="caution">
    <text evidence="15">The sequence shown here is derived from an EMBL/GenBank/DDBJ whole genome shotgun (WGS) entry which is preliminary data.</text>
</comment>
<evidence type="ECO:0000313" key="16">
    <source>
        <dbReference type="Proteomes" id="UP000460272"/>
    </source>
</evidence>
<feature type="compositionally biased region" description="Low complexity" evidence="12">
    <location>
        <begin position="254"/>
        <end position="266"/>
    </location>
</feature>
<sequence length="945" mass="99566">MNWRVSSLDGYRLVSNSDAHSPPMLGREATAFMLPSPDYYGIYHALRTGDGFGGTVEFFPEEGKYHLDGHRACDVRMTPEETREAGGLCPGCGKKPTIGVQHRVDVLADRPAGYRPDGAAGFTSFVQLPEILGEIAGVGPKAKSVTAQAAALVERFGPELAILGDVPLDDLAAGAASIVAEAIGRLRRGEVRREAGYDGVYGTIRLFEPDELAGAALFDLPRAAPQRRVPAAAGPGAGIGVGVGAGIGVGSGSGSAPLAAPAEPGSSAGGPAGLDPDQQAIVTHDGGPLLVVAGPGAGKTRVLTHAIAHRIAAGLAPERCLAVTFTRRARDELRNRLTALLGEERAAGVSVGTFHGLGLLILREQFKRAGLDTEPKVADEKSRQEILRSLSAAERTAALGARIAEAKRVRASPLAAAASEREAEVDGLLARYDAALRERGMVDLDDLVTLPTALLAGDPALAEAYRERWTDVFVDEYQDVDEQQYLLLRQLCQPAPPATPGTSFSLGASFSPSAHSSPAAPGPRVCAIGDPDQAIYGFRGGDVGYFLRFAEDFGAGGAPVATVRLSRSYRSAPTIVRAAMQLIRPGTLVPGRELIPARTDIPDALVVLHAVADEREEADAVAAEIEKLLGATSFHALDSSAVDGRDQLRHQLSFADFAVLYRTSAQAAAVEEALARRGFPVQRRAHSRLAEMPGVSEILAQLALSGTGTLPLSQPRSEQPSSVPPPFAEQLLSEGHGCGNETPITVSLPQPSGAVMVAGLLGEAVRRAVAESERAPVQDETHGAEARAAMRAAADVLGPLAVRCGSDLDRFLDEIALGAEVDTWDPRADRISLLTLHAAKGLEFPVVFIVGCDDGLLPLRSWHRGSGRAEVDYAEERRLLFVGMTRATTRLTLLTATRRTLRGEVTACTPSPFLASVDPALLDDRGDVGAARARRKARVQQPALF</sequence>
<dbReference type="GO" id="GO:0033202">
    <property type="term" value="C:DNA helicase complex"/>
    <property type="evidence" value="ECO:0007669"/>
    <property type="project" value="TreeGrafter"/>
</dbReference>
<dbReference type="CDD" id="cd17932">
    <property type="entry name" value="DEXQc_UvrD"/>
    <property type="match status" value="1"/>
</dbReference>
<evidence type="ECO:0000256" key="2">
    <source>
        <dbReference type="ARBA" id="ARBA00022741"/>
    </source>
</evidence>
<comment type="similarity">
    <text evidence="1">Belongs to the helicase family. UvrD subfamily.</text>
</comment>
<dbReference type="PROSITE" id="PS51198">
    <property type="entry name" value="UVRD_HELICASE_ATP_BIND"/>
    <property type="match status" value="1"/>
</dbReference>
<evidence type="ECO:0000256" key="9">
    <source>
        <dbReference type="ARBA" id="ARBA00034808"/>
    </source>
</evidence>
<evidence type="ECO:0000256" key="10">
    <source>
        <dbReference type="ARBA" id="ARBA00048988"/>
    </source>
</evidence>
<comment type="catalytic activity">
    <reaction evidence="10">
        <text>ATP + H2O = ADP + phosphate + H(+)</text>
        <dbReference type="Rhea" id="RHEA:13065"/>
        <dbReference type="ChEBI" id="CHEBI:15377"/>
        <dbReference type="ChEBI" id="CHEBI:15378"/>
        <dbReference type="ChEBI" id="CHEBI:30616"/>
        <dbReference type="ChEBI" id="CHEBI:43474"/>
        <dbReference type="ChEBI" id="CHEBI:456216"/>
        <dbReference type="EC" id="5.6.2.4"/>
    </reaction>
</comment>
<dbReference type="Pfam" id="PF13361">
    <property type="entry name" value="UvrD_C"/>
    <property type="match status" value="2"/>
</dbReference>
<evidence type="ECO:0000256" key="11">
    <source>
        <dbReference type="PROSITE-ProRule" id="PRU00560"/>
    </source>
</evidence>
<dbReference type="Pfam" id="PF00580">
    <property type="entry name" value="UvrD-helicase"/>
    <property type="match status" value="1"/>
</dbReference>
<keyword evidence="3 11" id="KW-0378">Hydrolase</keyword>
<dbReference type="SUPFAM" id="SSF52540">
    <property type="entry name" value="P-loop containing nucleoside triphosphate hydrolases"/>
    <property type="match status" value="1"/>
</dbReference>
<feature type="domain" description="UvrD-like helicase ATP-binding" evidence="13">
    <location>
        <begin position="272"/>
        <end position="572"/>
    </location>
</feature>
<dbReference type="InterPro" id="IPR013986">
    <property type="entry name" value="DExx_box_DNA_helicase_dom_sf"/>
</dbReference>
<dbReference type="PROSITE" id="PS51217">
    <property type="entry name" value="UVRD_HELICASE_CTER"/>
    <property type="match status" value="1"/>
</dbReference>
<gene>
    <name evidence="15" type="ORF">EAS64_30940</name>
</gene>
<evidence type="ECO:0000256" key="3">
    <source>
        <dbReference type="ARBA" id="ARBA00022801"/>
    </source>
</evidence>
<dbReference type="PANTHER" id="PTHR11070">
    <property type="entry name" value="UVRD / RECB / PCRA DNA HELICASE FAMILY MEMBER"/>
    <property type="match status" value="1"/>
</dbReference>
<dbReference type="GO" id="GO:0003677">
    <property type="term" value="F:DNA binding"/>
    <property type="evidence" value="ECO:0007669"/>
    <property type="project" value="UniProtKB-KW"/>
</dbReference>
<dbReference type="Gene3D" id="1.10.10.160">
    <property type="match status" value="1"/>
</dbReference>
<keyword evidence="16" id="KW-1185">Reference proteome</keyword>
<dbReference type="CDD" id="cd19067">
    <property type="entry name" value="PfuEndoQ-like"/>
    <property type="match status" value="1"/>
</dbReference>
<dbReference type="GO" id="GO:0005829">
    <property type="term" value="C:cytosol"/>
    <property type="evidence" value="ECO:0007669"/>
    <property type="project" value="TreeGrafter"/>
</dbReference>
<evidence type="ECO:0000259" key="13">
    <source>
        <dbReference type="PROSITE" id="PS51198"/>
    </source>
</evidence>
<dbReference type="InterPro" id="IPR000212">
    <property type="entry name" value="DNA_helicase_UvrD/REP"/>
</dbReference>
<keyword evidence="7" id="KW-0413">Isomerase</keyword>
<name>A0A6P2BTR0_9ACTN</name>
<organism evidence="15 16">
    <name type="scientific">Trebonia kvetii</name>
    <dbReference type="NCBI Taxonomy" id="2480626"/>
    <lineage>
        <taxon>Bacteria</taxon>
        <taxon>Bacillati</taxon>
        <taxon>Actinomycetota</taxon>
        <taxon>Actinomycetes</taxon>
        <taxon>Streptosporangiales</taxon>
        <taxon>Treboniaceae</taxon>
        <taxon>Trebonia</taxon>
    </lineage>
</organism>
<dbReference type="InterPro" id="IPR014016">
    <property type="entry name" value="UvrD-like_ATP-bd"/>
</dbReference>
<dbReference type="InterPro" id="IPR027417">
    <property type="entry name" value="P-loop_NTPase"/>
</dbReference>
<dbReference type="InterPro" id="IPR014017">
    <property type="entry name" value="DNA_helicase_UvrD-like_C"/>
</dbReference>
<dbReference type="AlphaFoldDB" id="A0A6P2BTR0"/>
<evidence type="ECO:0000256" key="6">
    <source>
        <dbReference type="ARBA" id="ARBA00023125"/>
    </source>
</evidence>
<keyword evidence="4 11" id="KW-0347">Helicase</keyword>
<evidence type="ECO:0000256" key="12">
    <source>
        <dbReference type="SAM" id="MobiDB-lite"/>
    </source>
</evidence>
<dbReference type="EMBL" id="RPFW01000006">
    <property type="protein sequence ID" value="TVZ02077.1"/>
    <property type="molecule type" value="Genomic_DNA"/>
</dbReference>
<dbReference type="GO" id="GO:0005524">
    <property type="term" value="F:ATP binding"/>
    <property type="evidence" value="ECO:0007669"/>
    <property type="project" value="UniProtKB-UniRule"/>
</dbReference>
<keyword evidence="5 11" id="KW-0067">ATP-binding</keyword>
<evidence type="ECO:0000256" key="4">
    <source>
        <dbReference type="ARBA" id="ARBA00022806"/>
    </source>
</evidence>
<feature type="region of interest" description="Disordered" evidence="12">
    <location>
        <begin position="254"/>
        <end position="278"/>
    </location>
</feature>
<evidence type="ECO:0000256" key="8">
    <source>
        <dbReference type="ARBA" id="ARBA00034617"/>
    </source>
</evidence>
<dbReference type="GO" id="GO:0000725">
    <property type="term" value="P:recombinational repair"/>
    <property type="evidence" value="ECO:0007669"/>
    <property type="project" value="TreeGrafter"/>
</dbReference>
<dbReference type="OrthoDB" id="9806690at2"/>
<comment type="catalytic activity">
    <reaction evidence="8">
        <text>Couples ATP hydrolysis with the unwinding of duplex DNA by translocating in the 3'-5' direction.</text>
        <dbReference type="EC" id="5.6.2.4"/>
    </reaction>
</comment>
<evidence type="ECO:0000256" key="1">
    <source>
        <dbReference type="ARBA" id="ARBA00009922"/>
    </source>
</evidence>
<accession>A0A6P2BTR0</accession>
<dbReference type="GO" id="GO:0043138">
    <property type="term" value="F:3'-5' DNA helicase activity"/>
    <property type="evidence" value="ECO:0007669"/>
    <property type="project" value="UniProtKB-EC"/>
</dbReference>
<evidence type="ECO:0000256" key="7">
    <source>
        <dbReference type="ARBA" id="ARBA00023235"/>
    </source>
</evidence>
<dbReference type="Proteomes" id="UP000460272">
    <property type="component" value="Unassembled WGS sequence"/>
</dbReference>
<dbReference type="PANTHER" id="PTHR11070:SF2">
    <property type="entry name" value="ATP-DEPENDENT DNA HELICASE SRS2"/>
    <property type="match status" value="1"/>
</dbReference>
<feature type="binding site" evidence="11">
    <location>
        <begin position="293"/>
        <end position="300"/>
    </location>
    <ligand>
        <name>ATP</name>
        <dbReference type="ChEBI" id="CHEBI:30616"/>
    </ligand>
</feature>
<proteinExistence type="inferred from homology"/>
<dbReference type="GO" id="GO:0016787">
    <property type="term" value="F:hydrolase activity"/>
    <property type="evidence" value="ECO:0007669"/>
    <property type="project" value="UniProtKB-UniRule"/>
</dbReference>
<dbReference type="Gene3D" id="3.40.50.300">
    <property type="entry name" value="P-loop containing nucleotide triphosphate hydrolases"/>
    <property type="match status" value="3"/>
</dbReference>
<feature type="domain" description="UvrD-like helicase C-terminal" evidence="14">
    <location>
        <begin position="573"/>
        <end position="841"/>
    </location>
</feature>
<keyword evidence="6" id="KW-0238">DNA-binding</keyword>